<accession>A0A919DBK8</accession>
<dbReference type="GO" id="GO:0005840">
    <property type="term" value="C:ribosome"/>
    <property type="evidence" value="ECO:0007669"/>
    <property type="project" value="TreeGrafter"/>
</dbReference>
<dbReference type="PANTHER" id="PTHR37486:SF1">
    <property type="entry name" value="STRINGENT STARVATION PROTEIN B"/>
    <property type="match status" value="1"/>
</dbReference>
<evidence type="ECO:0008006" key="4">
    <source>
        <dbReference type="Google" id="ProtNLM"/>
    </source>
</evidence>
<dbReference type="InterPro" id="IPR036760">
    <property type="entry name" value="SspB-like_sf"/>
</dbReference>
<reference evidence="2" key="2">
    <citation type="submission" date="2020-09" db="EMBL/GenBank/DDBJ databases">
        <authorList>
            <person name="Sun Q."/>
            <person name="Kim S."/>
        </authorList>
    </citation>
    <scope>NUCLEOTIDE SEQUENCE</scope>
    <source>
        <strain evidence="2">KCTC 32020</strain>
    </source>
</reference>
<name>A0A919DBK8_9GAMM</name>
<feature type="compositionally biased region" description="Basic residues" evidence="1">
    <location>
        <begin position="153"/>
        <end position="163"/>
    </location>
</feature>
<dbReference type="RefSeq" id="WP_146474022.1">
    <property type="nucleotide sequence ID" value="NZ_BNCF01000003.1"/>
</dbReference>
<dbReference type="InterPro" id="IPR007481">
    <property type="entry name" value="SspB"/>
</dbReference>
<protein>
    <recommendedName>
        <fullName evidence="4">Stringent starvation protein B</fullName>
    </recommendedName>
</protein>
<sequence>MSEPTTPPMTSYRPYLLRALYEWIADNGMTPHLLVDATRPGVQVPPHAVKDGKVVLNIAERAVAHLHMDNESITFHARFGGVSHGVVVPVAAVLAIYARETGHGMALPDDGLPAAPAAAATPARPALAPVPAAESGDDHEPAGPDDGPERPGPRRGGHLRLVK</sequence>
<comment type="caution">
    <text evidence="2">The sequence shown here is derived from an EMBL/GenBank/DDBJ whole genome shotgun (WGS) entry which is preliminary data.</text>
</comment>
<dbReference type="Gene3D" id="2.30.30.220">
    <property type="entry name" value="SspB-like"/>
    <property type="match status" value="1"/>
</dbReference>
<dbReference type="PIRSF" id="PIRSF005276">
    <property type="entry name" value="SspB"/>
    <property type="match status" value="1"/>
</dbReference>
<dbReference type="EMBL" id="BNCF01000003">
    <property type="protein sequence ID" value="GHE28489.1"/>
    <property type="molecule type" value="Genomic_DNA"/>
</dbReference>
<dbReference type="AlphaFoldDB" id="A0A919DBK8"/>
<evidence type="ECO:0000313" key="3">
    <source>
        <dbReference type="Proteomes" id="UP000636453"/>
    </source>
</evidence>
<evidence type="ECO:0000313" key="2">
    <source>
        <dbReference type="EMBL" id="GHE28489.1"/>
    </source>
</evidence>
<feature type="compositionally biased region" description="Basic and acidic residues" evidence="1">
    <location>
        <begin position="136"/>
        <end position="152"/>
    </location>
</feature>
<dbReference type="SUPFAM" id="SSF101738">
    <property type="entry name" value="SspB-like"/>
    <property type="match status" value="1"/>
</dbReference>
<dbReference type="Proteomes" id="UP000636453">
    <property type="component" value="Unassembled WGS sequence"/>
</dbReference>
<feature type="compositionally biased region" description="Low complexity" evidence="1">
    <location>
        <begin position="116"/>
        <end position="133"/>
    </location>
</feature>
<dbReference type="NCBIfam" id="NF008764">
    <property type="entry name" value="PRK11798.1-4"/>
    <property type="match status" value="1"/>
</dbReference>
<dbReference type="Pfam" id="PF04386">
    <property type="entry name" value="SspB"/>
    <property type="match status" value="1"/>
</dbReference>
<feature type="region of interest" description="Disordered" evidence="1">
    <location>
        <begin position="116"/>
        <end position="163"/>
    </location>
</feature>
<dbReference type="PANTHER" id="PTHR37486">
    <property type="entry name" value="STRINGENT STARVATION PROTEIN B"/>
    <property type="match status" value="1"/>
</dbReference>
<dbReference type="GO" id="GO:0045732">
    <property type="term" value="P:positive regulation of protein catabolic process"/>
    <property type="evidence" value="ECO:0007669"/>
    <property type="project" value="TreeGrafter"/>
</dbReference>
<reference evidence="2" key="1">
    <citation type="journal article" date="2014" name="Int. J. Syst. Evol. Microbiol.">
        <title>Complete genome sequence of Corynebacterium casei LMG S-19264T (=DSM 44701T), isolated from a smear-ripened cheese.</title>
        <authorList>
            <consortium name="US DOE Joint Genome Institute (JGI-PGF)"/>
            <person name="Walter F."/>
            <person name="Albersmeier A."/>
            <person name="Kalinowski J."/>
            <person name="Ruckert C."/>
        </authorList>
    </citation>
    <scope>NUCLEOTIDE SEQUENCE</scope>
    <source>
        <strain evidence="2">KCTC 32020</strain>
    </source>
</reference>
<organism evidence="2 3">
    <name type="scientific">Vulcaniibacterium thermophilum</name>
    <dbReference type="NCBI Taxonomy" id="1169913"/>
    <lineage>
        <taxon>Bacteria</taxon>
        <taxon>Pseudomonadati</taxon>
        <taxon>Pseudomonadota</taxon>
        <taxon>Gammaproteobacteria</taxon>
        <taxon>Lysobacterales</taxon>
        <taxon>Lysobacteraceae</taxon>
        <taxon>Vulcaniibacterium</taxon>
    </lineage>
</organism>
<evidence type="ECO:0000256" key="1">
    <source>
        <dbReference type="SAM" id="MobiDB-lite"/>
    </source>
</evidence>
<dbReference type="NCBIfam" id="NF008769">
    <property type="entry name" value="PRK11798.2-5"/>
    <property type="match status" value="1"/>
</dbReference>
<gene>
    <name evidence="2" type="ORF">GCM10007167_07540</name>
</gene>
<keyword evidence="3" id="KW-1185">Reference proteome</keyword>
<proteinExistence type="predicted"/>
<dbReference type="OrthoDB" id="9797358at2"/>
<dbReference type="GO" id="GO:0005829">
    <property type="term" value="C:cytosol"/>
    <property type="evidence" value="ECO:0007669"/>
    <property type="project" value="TreeGrafter"/>
</dbReference>